<reference evidence="1 2" key="1">
    <citation type="journal article" date="2015" name="Int. J. Syst. Evol. Microbiol.">
        <title>Roseomonas oryzae sp. nov., isolated from paddy rhizosphere soil.</title>
        <authorList>
            <person name="Ramaprasad E.V."/>
            <person name="Sasikala Ch."/>
            <person name="Ramana Ch.V."/>
        </authorList>
    </citation>
    <scope>NUCLEOTIDE SEQUENCE [LARGE SCALE GENOMIC DNA]</scope>
    <source>
        <strain evidence="1 2">KCTC 42542</strain>
    </source>
</reference>
<dbReference type="OrthoDB" id="9792179at2"/>
<accession>A0A5B2THI2</accession>
<sequence length="243" mass="26069">MLRRSLLAAGGVLAGATLVPPRPRAEEPVDVLLVLAVDVSRSVDEDEAKLQREGYRTAMTDPRIVEAVQGGMIGAIAVTYMEWAGAEYQRQVLPWMRLTGGRDADRWASALAEAPRASLSWTSISGALAFGTELLDQAPFEAARRVIDVSGDGVNNSGPPAEQARDAAVAKGIVINGLPIMNDRPSFNRRHSLPLDQYYADSVIGGPGAFLVAADDFDSFGAAIRRKLIREIAGRSGPRMERA</sequence>
<dbReference type="RefSeq" id="WP_149811593.1">
    <property type="nucleotide sequence ID" value="NZ_VUKA01000002.1"/>
</dbReference>
<protein>
    <submittedName>
        <fullName evidence="1">DUF1194 domain-containing protein</fullName>
    </submittedName>
</protein>
<dbReference type="Gene3D" id="3.40.50.410">
    <property type="entry name" value="von Willebrand factor, type A domain"/>
    <property type="match status" value="1"/>
</dbReference>
<name>A0A5B2THI2_9PROT</name>
<dbReference type="EMBL" id="VUKA01000002">
    <property type="protein sequence ID" value="KAA2213937.1"/>
    <property type="molecule type" value="Genomic_DNA"/>
</dbReference>
<evidence type="ECO:0000313" key="2">
    <source>
        <dbReference type="Proteomes" id="UP000322110"/>
    </source>
</evidence>
<dbReference type="Pfam" id="PF06707">
    <property type="entry name" value="DUF1194"/>
    <property type="match status" value="1"/>
</dbReference>
<gene>
    <name evidence="1" type="ORF">F0Q34_07780</name>
</gene>
<dbReference type="SUPFAM" id="SSF53300">
    <property type="entry name" value="vWA-like"/>
    <property type="match status" value="1"/>
</dbReference>
<dbReference type="Proteomes" id="UP000322110">
    <property type="component" value="Unassembled WGS sequence"/>
</dbReference>
<organism evidence="1 2">
    <name type="scientific">Teichococcus oryzae</name>
    <dbReference type="NCBI Taxonomy" id="1608942"/>
    <lineage>
        <taxon>Bacteria</taxon>
        <taxon>Pseudomonadati</taxon>
        <taxon>Pseudomonadota</taxon>
        <taxon>Alphaproteobacteria</taxon>
        <taxon>Acetobacterales</taxon>
        <taxon>Roseomonadaceae</taxon>
        <taxon>Roseomonas</taxon>
    </lineage>
</organism>
<proteinExistence type="predicted"/>
<dbReference type="InterPro" id="IPR036465">
    <property type="entry name" value="vWFA_dom_sf"/>
</dbReference>
<dbReference type="InterPro" id="IPR010607">
    <property type="entry name" value="DUF1194"/>
</dbReference>
<dbReference type="AlphaFoldDB" id="A0A5B2THI2"/>
<comment type="caution">
    <text evidence="1">The sequence shown here is derived from an EMBL/GenBank/DDBJ whole genome shotgun (WGS) entry which is preliminary data.</text>
</comment>
<evidence type="ECO:0000313" key="1">
    <source>
        <dbReference type="EMBL" id="KAA2213937.1"/>
    </source>
</evidence>
<keyword evidence="2" id="KW-1185">Reference proteome</keyword>